<gene>
    <name evidence="2" type="ORF">MPEAHAMD_6647</name>
</gene>
<dbReference type="RefSeq" id="WP_238193488.1">
    <property type="nucleotide sequence ID" value="NZ_BPQJ01000065.1"/>
</dbReference>
<dbReference type="Proteomes" id="UP001055286">
    <property type="component" value="Unassembled WGS sequence"/>
</dbReference>
<feature type="chain" id="PRO_5041373862" description="Secreted protein" evidence="1">
    <location>
        <begin position="28"/>
        <end position="80"/>
    </location>
</feature>
<name>A0AA37HIJ6_9HYPH</name>
<reference evidence="2" key="1">
    <citation type="journal article" date="2016" name="Front. Microbiol.">
        <title>Genome Sequence of the Piezophilic, Mesophilic Sulfate-Reducing Bacterium Desulfovibrio indicus J2T.</title>
        <authorList>
            <person name="Cao J."/>
            <person name="Maignien L."/>
            <person name="Shao Z."/>
            <person name="Alain K."/>
            <person name="Jebbar M."/>
        </authorList>
    </citation>
    <scope>NUCLEOTIDE SEQUENCE</scope>
    <source>
        <strain evidence="2">JCM 32048</strain>
    </source>
</reference>
<protein>
    <recommendedName>
        <fullName evidence="4">Secreted protein</fullName>
    </recommendedName>
</protein>
<reference evidence="2" key="2">
    <citation type="submission" date="2021-08" db="EMBL/GenBank/DDBJ databases">
        <authorList>
            <person name="Tani A."/>
            <person name="Ola A."/>
            <person name="Ogura Y."/>
            <person name="Katsura K."/>
            <person name="Hayashi T."/>
        </authorList>
    </citation>
    <scope>NUCLEOTIDE SEQUENCE</scope>
    <source>
        <strain evidence="2">JCM 32048</strain>
    </source>
</reference>
<feature type="signal peptide" evidence="1">
    <location>
        <begin position="1"/>
        <end position="27"/>
    </location>
</feature>
<evidence type="ECO:0008006" key="4">
    <source>
        <dbReference type="Google" id="ProtNLM"/>
    </source>
</evidence>
<keyword evidence="3" id="KW-1185">Reference proteome</keyword>
<evidence type="ECO:0000256" key="1">
    <source>
        <dbReference type="SAM" id="SignalP"/>
    </source>
</evidence>
<dbReference type="EMBL" id="BPQJ01000065">
    <property type="protein sequence ID" value="GJD66449.1"/>
    <property type="molecule type" value="Genomic_DNA"/>
</dbReference>
<keyword evidence="1" id="KW-0732">Signal</keyword>
<comment type="caution">
    <text evidence="2">The sequence shown here is derived from an EMBL/GenBank/DDBJ whole genome shotgun (WGS) entry which is preliminary data.</text>
</comment>
<proteinExistence type="predicted"/>
<evidence type="ECO:0000313" key="3">
    <source>
        <dbReference type="Proteomes" id="UP001055286"/>
    </source>
</evidence>
<accession>A0AA37HIJ6</accession>
<evidence type="ECO:0000313" key="2">
    <source>
        <dbReference type="EMBL" id="GJD66449.1"/>
    </source>
</evidence>
<dbReference type="AlphaFoldDB" id="A0AA37HIJ6"/>
<sequence>MTFDGVKFSVCAAIALFILPASGTRTARSETAVQVAQRVVPAFVHAPVRASPTEPRGRPVAIEREHLRAQRIIDRVCVGC</sequence>
<organism evidence="2 3">
    <name type="scientific">Methylobacterium frigidaeris</name>
    <dbReference type="NCBI Taxonomy" id="2038277"/>
    <lineage>
        <taxon>Bacteria</taxon>
        <taxon>Pseudomonadati</taxon>
        <taxon>Pseudomonadota</taxon>
        <taxon>Alphaproteobacteria</taxon>
        <taxon>Hyphomicrobiales</taxon>
        <taxon>Methylobacteriaceae</taxon>
        <taxon>Methylobacterium</taxon>
    </lineage>
</organism>